<sequence length="349" mass="37772">MTDQADGSDPGRRPTMVDVARAAGVSLKTVSRVANEVPTVRADLAERVQGAMAELGFKRNHVAANLRSGRTTATIGLIIRDLANPFYSTIAAAATAVAERFDTRLITASSGWDPARERELVLDLFERRVDGLIVVPSGDDQSYFRTEIDRGTPAVFIDSPPDGCRADTALLDNRTGTRDLVRRLIAEGHRGIGTVTDTLNAYTMGERRAGAREALGEAGIDGGRHAARLHSDRPRSAGDAVGAMLDAPDPPTALFCGNNRILLGVVEEMVRRRTRLRLAAFDDFEFAPLLPRPVTVVGYDTRELGRLAAEMLFRRLESPGAETSNHVVPTYLVDRGTEPAPGRRSPPLP</sequence>
<dbReference type="Pfam" id="PF13377">
    <property type="entry name" value="Peripla_BP_3"/>
    <property type="match status" value="1"/>
</dbReference>
<dbReference type="CDD" id="cd06267">
    <property type="entry name" value="PBP1_LacI_sugar_binding-like"/>
    <property type="match status" value="1"/>
</dbReference>
<dbReference type="InterPro" id="IPR000843">
    <property type="entry name" value="HTH_LacI"/>
</dbReference>
<accession>A0A841E9V9</accession>
<dbReference type="Pfam" id="PF00356">
    <property type="entry name" value="LacI"/>
    <property type="match status" value="1"/>
</dbReference>
<protein>
    <submittedName>
        <fullName evidence="5">LacI family transcriptional regulator</fullName>
    </submittedName>
</protein>
<evidence type="ECO:0000313" key="6">
    <source>
        <dbReference type="Proteomes" id="UP000578077"/>
    </source>
</evidence>
<dbReference type="SUPFAM" id="SSF47413">
    <property type="entry name" value="lambda repressor-like DNA-binding domains"/>
    <property type="match status" value="1"/>
</dbReference>
<comment type="caution">
    <text evidence="5">The sequence shown here is derived from an EMBL/GenBank/DDBJ whole genome shotgun (WGS) entry which is preliminary data.</text>
</comment>
<organism evidence="5 6">
    <name type="scientific">Streptomonospora salina</name>
    <dbReference type="NCBI Taxonomy" id="104205"/>
    <lineage>
        <taxon>Bacteria</taxon>
        <taxon>Bacillati</taxon>
        <taxon>Actinomycetota</taxon>
        <taxon>Actinomycetes</taxon>
        <taxon>Streptosporangiales</taxon>
        <taxon>Nocardiopsidaceae</taxon>
        <taxon>Streptomonospora</taxon>
    </lineage>
</organism>
<dbReference type="SMART" id="SM00354">
    <property type="entry name" value="HTH_LACI"/>
    <property type="match status" value="1"/>
</dbReference>
<dbReference type="SUPFAM" id="SSF53822">
    <property type="entry name" value="Periplasmic binding protein-like I"/>
    <property type="match status" value="1"/>
</dbReference>
<dbReference type="Proteomes" id="UP000578077">
    <property type="component" value="Unassembled WGS sequence"/>
</dbReference>
<dbReference type="PANTHER" id="PTHR30146:SF109">
    <property type="entry name" value="HTH-TYPE TRANSCRIPTIONAL REGULATOR GALS"/>
    <property type="match status" value="1"/>
</dbReference>
<dbReference type="Gene3D" id="1.10.260.40">
    <property type="entry name" value="lambda repressor-like DNA-binding domains"/>
    <property type="match status" value="1"/>
</dbReference>
<name>A0A841E9V9_9ACTN</name>
<proteinExistence type="predicted"/>
<evidence type="ECO:0000313" key="5">
    <source>
        <dbReference type="EMBL" id="MBB5999782.1"/>
    </source>
</evidence>
<evidence type="ECO:0000259" key="4">
    <source>
        <dbReference type="PROSITE" id="PS50932"/>
    </source>
</evidence>
<dbReference type="GO" id="GO:0003700">
    <property type="term" value="F:DNA-binding transcription factor activity"/>
    <property type="evidence" value="ECO:0007669"/>
    <property type="project" value="TreeGrafter"/>
</dbReference>
<keyword evidence="2" id="KW-0238">DNA-binding</keyword>
<dbReference type="CDD" id="cd01392">
    <property type="entry name" value="HTH_LacI"/>
    <property type="match status" value="1"/>
</dbReference>
<gene>
    <name evidence="5" type="ORF">HNR25_003533</name>
</gene>
<evidence type="ECO:0000256" key="3">
    <source>
        <dbReference type="ARBA" id="ARBA00023163"/>
    </source>
</evidence>
<keyword evidence="1" id="KW-0805">Transcription regulation</keyword>
<dbReference type="InterPro" id="IPR046335">
    <property type="entry name" value="LacI/GalR-like_sensor"/>
</dbReference>
<dbReference type="EMBL" id="JACHLY010000001">
    <property type="protein sequence ID" value="MBB5999782.1"/>
    <property type="molecule type" value="Genomic_DNA"/>
</dbReference>
<dbReference type="RefSeq" id="WP_221457661.1">
    <property type="nucleotide sequence ID" value="NZ_BAABKT010000039.1"/>
</dbReference>
<dbReference type="InterPro" id="IPR010982">
    <property type="entry name" value="Lambda_DNA-bd_dom_sf"/>
</dbReference>
<dbReference type="AlphaFoldDB" id="A0A841E9V9"/>
<evidence type="ECO:0000256" key="2">
    <source>
        <dbReference type="ARBA" id="ARBA00023125"/>
    </source>
</evidence>
<dbReference type="PANTHER" id="PTHR30146">
    <property type="entry name" value="LACI-RELATED TRANSCRIPTIONAL REPRESSOR"/>
    <property type="match status" value="1"/>
</dbReference>
<evidence type="ECO:0000256" key="1">
    <source>
        <dbReference type="ARBA" id="ARBA00023015"/>
    </source>
</evidence>
<dbReference type="InterPro" id="IPR028082">
    <property type="entry name" value="Peripla_BP_I"/>
</dbReference>
<dbReference type="PROSITE" id="PS50932">
    <property type="entry name" value="HTH_LACI_2"/>
    <property type="match status" value="1"/>
</dbReference>
<reference evidence="5 6" key="1">
    <citation type="submission" date="2020-08" db="EMBL/GenBank/DDBJ databases">
        <title>Sequencing the genomes of 1000 actinobacteria strains.</title>
        <authorList>
            <person name="Klenk H.-P."/>
        </authorList>
    </citation>
    <scope>NUCLEOTIDE SEQUENCE [LARGE SCALE GENOMIC DNA]</scope>
    <source>
        <strain evidence="5 6">DSM 44593</strain>
    </source>
</reference>
<keyword evidence="3" id="KW-0804">Transcription</keyword>
<dbReference type="Gene3D" id="3.40.50.2300">
    <property type="match status" value="2"/>
</dbReference>
<keyword evidence="6" id="KW-1185">Reference proteome</keyword>
<feature type="domain" description="HTH lacI-type" evidence="4">
    <location>
        <begin position="14"/>
        <end position="68"/>
    </location>
</feature>
<dbReference type="GO" id="GO:0000976">
    <property type="term" value="F:transcription cis-regulatory region binding"/>
    <property type="evidence" value="ECO:0007669"/>
    <property type="project" value="TreeGrafter"/>
</dbReference>